<evidence type="ECO:0000313" key="2">
    <source>
        <dbReference type="EMBL" id="CAE0267689.1"/>
    </source>
</evidence>
<keyword evidence="1" id="KW-0175">Coiled coil</keyword>
<dbReference type="AlphaFoldDB" id="A0A7S3LVZ3"/>
<name>A0A7S3LVZ3_9EUKA</name>
<sequence length="270" mass="30536">MGVKEPTLASALKARKRGLGSDIQTLKEVVAELQAEAKEQLLLEKESQKTFEYLHAQLRSLRKTVTTLSEYMLSDVEGVRAENVALKQELVEHRQKAEERYRRLKSKLEEVREDGDRWRREAHSMAEEVRRLAAATQSLEGRVGKAETKATAAMNAISESMEASAAAETAAMRCTDEIGVMGKKRLQDLDLLREALEEMNGRVGMAEREVLNVKEAGKEREKARREEVERFRRTLTQSIDDIRQRVAKADANAISAVQRVERLTAPSLYV</sequence>
<evidence type="ECO:0000256" key="1">
    <source>
        <dbReference type="SAM" id="Coils"/>
    </source>
</evidence>
<dbReference type="EMBL" id="HBIB01045788">
    <property type="protein sequence ID" value="CAE0267689.1"/>
    <property type="molecule type" value="Transcribed_RNA"/>
</dbReference>
<proteinExistence type="predicted"/>
<dbReference type="EMBL" id="HBIB01045789">
    <property type="protein sequence ID" value="CAE0267690.1"/>
    <property type="molecule type" value="Transcribed_RNA"/>
</dbReference>
<gene>
    <name evidence="2" type="ORF">PBIL07802_LOCUS30035</name>
    <name evidence="3" type="ORF">PBIL07802_LOCUS30036</name>
    <name evidence="4" type="ORF">PBIL07802_LOCUS30037</name>
</gene>
<organism evidence="3">
    <name type="scientific">Palpitomonas bilix</name>
    <dbReference type="NCBI Taxonomy" id="652834"/>
    <lineage>
        <taxon>Eukaryota</taxon>
        <taxon>Eukaryota incertae sedis</taxon>
    </lineage>
</organism>
<feature type="coiled-coil region" evidence="1">
    <location>
        <begin position="76"/>
        <end position="128"/>
    </location>
</feature>
<accession>A0A7S3LVZ3</accession>
<feature type="coiled-coil region" evidence="1">
    <location>
        <begin position="16"/>
        <end position="43"/>
    </location>
</feature>
<dbReference type="EMBL" id="HBIB01045790">
    <property type="protein sequence ID" value="CAE0267691.1"/>
    <property type="molecule type" value="Transcribed_RNA"/>
</dbReference>
<evidence type="ECO:0000313" key="3">
    <source>
        <dbReference type="EMBL" id="CAE0267690.1"/>
    </source>
</evidence>
<protein>
    <submittedName>
        <fullName evidence="3">Uncharacterized protein</fullName>
    </submittedName>
</protein>
<feature type="coiled-coil region" evidence="1">
    <location>
        <begin position="189"/>
        <end position="252"/>
    </location>
</feature>
<evidence type="ECO:0000313" key="4">
    <source>
        <dbReference type="EMBL" id="CAE0267691.1"/>
    </source>
</evidence>
<reference evidence="3" key="1">
    <citation type="submission" date="2021-01" db="EMBL/GenBank/DDBJ databases">
        <authorList>
            <person name="Corre E."/>
            <person name="Pelletier E."/>
            <person name="Niang G."/>
            <person name="Scheremetjew M."/>
            <person name="Finn R."/>
            <person name="Kale V."/>
            <person name="Holt S."/>
            <person name="Cochrane G."/>
            <person name="Meng A."/>
            <person name="Brown T."/>
            <person name="Cohen L."/>
        </authorList>
    </citation>
    <scope>NUCLEOTIDE SEQUENCE</scope>
    <source>
        <strain evidence="3">NIES-2562</strain>
    </source>
</reference>